<reference evidence="4" key="1">
    <citation type="submission" date="2020-03" db="EMBL/GenBank/DDBJ databases">
        <title>A high-quality chromosome-level genome assembly of a woody plant with both climbing and erect habits, Rhamnella rubrinervis.</title>
        <authorList>
            <person name="Lu Z."/>
            <person name="Yang Y."/>
            <person name="Zhu X."/>
            <person name="Sun Y."/>
        </authorList>
    </citation>
    <scope>NUCLEOTIDE SEQUENCE</scope>
    <source>
        <strain evidence="4">BYM</strain>
        <tissue evidence="4">Leaf</tissue>
    </source>
</reference>
<name>A0A8K0DQA0_9ROSA</name>
<evidence type="ECO:0000256" key="1">
    <source>
        <dbReference type="ARBA" id="ARBA00010515"/>
    </source>
</evidence>
<evidence type="ECO:0000259" key="3">
    <source>
        <dbReference type="Pfam" id="PF07859"/>
    </source>
</evidence>
<comment type="similarity">
    <text evidence="1">Belongs to the 'GDXG' lipolytic enzyme family.</text>
</comment>
<evidence type="ECO:0000313" key="4">
    <source>
        <dbReference type="EMBL" id="KAF3435377.1"/>
    </source>
</evidence>
<dbReference type="EMBL" id="VOIH02000010">
    <property type="protein sequence ID" value="KAF3435377.1"/>
    <property type="molecule type" value="Genomic_DNA"/>
</dbReference>
<dbReference type="OrthoDB" id="408631at2759"/>
<dbReference type="PANTHER" id="PTHR23024:SF429">
    <property type="entry name" value="ALPHA_BETA HYDROLASE FOLD PROTEIN"/>
    <property type="match status" value="1"/>
</dbReference>
<feature type="domain" description="Alpha/beta hydrolase fold-3" evidence="3">
    <location>
        <begin position="112"/>
        <end position="247"/>
    </location>
</feature>
<dbReference type="GO" id="GO:0016787">
    <property type="term" value="F:hydrolase activity"/>
    <property type="evidence" value="ECO:0007669"/>
    <property type="project" value="InterPro"/>
</dbReference>
<organism evidence="4 5">
    <name type="scientific">Rhamnella rubrinervis</name>
    <dbReference type="NCBI Taxonomy" id="2594499"/>
    <lineage>
        <taxon>Eukaryota</taxon>
        <taxon>Viridiplantae</taxon>
        <taxon>Streptophyta</taxon>
        <taxon>Embryophyta</taxon>
        <taxon>Tracheophyta</taxon>
        <taxon>Spermatophyta</taxon>
        <taxon>Magnoliopsida</taxon>
        <taxon>eudicotyledons</taxon>
        <taxon>Gunneridae</taxon>
        <taxon>Pentapetalae</taxon>
        <taxon>rosids</taxon>
        <taxon>fabids</taxon>
        <taxon>Rosales</taxon>
        <taxon>Rhamnaceae</taxon>
        <taxon>rhamnoid group</taxon>
        <taxon>Rhamneae</taxon>
        <taxon>Rhamnella</taxon>
    </lineage>
</organism>
<proteinExistence type="inferred from homology"/>
<dbReference type="Proteomes" id="UP000796880">
    <property type="component" value="Unassembled WGS sequence"/>
</dbReference>
<gene>
    <name evidence="4" type="ORF">FNV43_RR22466</name>
</gene>
<accession>A0A8K0DQA0</accession>
<dbReference type="Gene3D" id="3.40.50.1820">
    <property type="entry name" value="alpha/beta hydrolase"/>
    <property type="match status" value="2"/>
</dbReference>
<keyword evidence="5" id="KW-1185">Reference proteome</keyword>
<sequence length="270" mass="29473">MDATTDEIIFNFENKFQIYKSGRIERFKGEDIVPSSPDSDSGVRSKDVVISPQTGLSGRLFIPQITDSTTGKLSFLLYIHGGAFCIDSPSVPPTTTISPVGSCSPKGDGPEEWLNYHADFQRVFVAGDSAGATLTHTVVLRAGIEGVSGLRIIGMILFHPFFTNDDEPDRLVEIIFPSSSGPNDPMLNPGKDPKLGRLGCGKMLIFVAEKDSLRDRGWNYFMAVKESGWGGGSVEIVETEGEGHVFHLFDPDSDKAMALMEKTVSFFKKI</sequence>
<comment type="caution">
    <text evidence="4">The sequence shown here is derived from an EMBL/GenBank/DDBJ whole genome shotgun (WGS) entry which is preliminary data.</text>
</comment>
<feature type="active site" evidence="2">
    <location>
        <position position="129"/>
    </location>
</feature>
<dbReference type="InterPro" id="IPR033140">
    <property type="entry name" value="Lipase_GDXG_put_SER_AS"/>
</dbReference>
<evidence type="ECO:0000313" key="5">
    <source>
        <dbReference type="Proteomes" id="UP000796880"/>
    </source>
</evidence>
<evidence type="ECO:0000256" key="2">
    <source>
        <dbReference type="PROSITE-ProRule" id="PRU10038"/>
    </source>
</evidence>
<dbReference type="InterPro" id="IPR013094">
    <property type="entry name" value="AB_hydrolase_3"/>
</dbReference>
<dbReference type="Pfam" id="PF07859">
    <property type="entry name" value="Abhydrolase_3"/>
    <property type="match status" value="1"/>
</dbReference>
<dbReference type="PROSITE" id="PS01174">
    <property type="entry name" value="LIPASE_GDXG_SER"/>
    <property type="match status" value="1"/>
</dbReference>
<dbReference type="SUPFAM" id="SSF53474">
    <property type="entry name" value="alpha/beta-Hydrolases"/>
    <property type="match status" value="1"/>
</dbReference>
<dbReference type="InterPro" id="IPR050466">
    <property type="entry name" value="Carboxylest/Gibb_receptor"/>
</dbReference>
<dbReference type="InterPro" id="IPR029058">
    <property type="entry name" value="AB_hydrolase_fold"/>
</dbReference>
<protein>
    <recommendedName>
        <fullName evidence="3">Alpha/beta hydrolase fold-3 domain-containing protein</fullName>
    </recommendedName>
</protein>
<dbReference type="AlphaFoldDB" id="A0A8K0DQA0"/>
<dbReference type="PANTHER" id="PTHR23024">
    <property type="entry name" value="ARYLACETAMIDE DEACETYLASE"/>
    <property type="match status" value="1"/>
</dbReference>